<dbReference type="InterPro" id="IPR025970">
    <property type="entry name" value="SusE"/>
</dbReference>
<feature type="domain" description="SusE outer membrane protein" evidence="1">
    <location>
        <begin position="28"/>
        <end position="130"/>
    </location>
</feature>
<evidence type="ECO:0000313" key="3">
    <source>
        <dbReference type="Proteomes" id="UP000761423"/>
    </source>
</evidence>
<evidence type="ECO:0000259" key="1">
    <source>
        <dbReference type="Pfam" id="PF14292"/>
    </source>
</evidence>
<dbReference type="CDD" id="cd12956">
    <property type="entry name" value="CBM_SusE-F_like"/>
    <property type="match status" value="1"/>
</dbReference>
<dbReference type="Gene3D" id="2.60.40.3620">
    <property type="match status" value="2"/>
</dbReference>
<dbReference type="Pfam" id="PF14292">
    <property type="entry name" value="SusE"/>
    <property type="match status" value="1"/>
</dbReference>
<keyword evidence="3" id="KW-1185">Reference proteome</keyword>
<accession>A0ABX0IG82</accession>
<sequence>MKNIVKSVFILFGALAVSCSVDDVQDRPVIEGVDSPVLSAPESGSAYVLSPATMTQQAERFVWSKANYNGDVAISYALEIDVEGGDFSAPQSLGGTTGALQLSVSQETLNTACLALGATPYTAANFDVRVVSSASGFDLMGSNKVTIIVTPFTTDLPQIAVPGNHQGWSPSTAPRLAASGFGQTDYEGYVALDGEFKFVGPNGSGAYEWGNDDWGDDGTFSGMLALTGESNCTATAGYYKINANTTTLAYTTTLTTWGVLGSATAPVTGGDGWGTDANMTYNPTTKKWSIVINLVGGQEIKFRANDAWGLNYGDNGADASLEEGGSNIAVPSTGDYLVELDLSNPRAYTYTLTPQ</sequence>
<dbReference type="Proteomes" id="UP000761423">
    <property type="component" value="Unassembled WGS sequence"/>
</dbReference>
<organism evidence="2 3">
    <name type="scientific">Flavobacterium celericrescens</name>
    <dbReference type="NCBI Taxonomy" id="2709780"/>
    <lineage>
        <taxon>Bacteria</taxon>
        <taxon>Pseudomonadati</taxon>
        <taxon>Bacteroidota</taxon>
        <taxon>Flavobacteriia</taxon>
        <taxon>Flavobacteriales</taxon>
        <taxon>Flavobacteriaceae</taxon>
        <taxon>Flavobacterium</taxon>
    </lineage>
</organism>
<comment type="caution">
    <text evidence="2">The sequence shown here is derived from an EMBL/GenBank/DDBJ whole genome shotgun (WGS) entry which is preliminary data.</text>
</comment>
<dbReference type="PROSITE" id="PS51257">
    <property type="entry name" value="PROKAR_LIPOPROTEIN"/>
    <property type="match status" value="1"/>
</dbReference>
<name>A0ABX0IG82_9FLAO</name>
<dbReference type="EMBL" id="JAAJBV010000006">
    <property type="protein sequence ID" value="NHM04874.1"/>
    <property type="molecule type" value="Genomic_DNA"/>
</dbReference>
<dbReference type="CDD" id="cd12967">
    <property type="entry name" value="CBM_SusE-F_like_u1"/>
    <property type="match status" value="1"/>
</dbReference>
<dbReference type="RefSeq" id="WP_166236909.1">
    <property type="nucleotide sequence ID" value="NZ_JAAJBV010000006.1"/>
</dbReference>
<gene>
    <name evidence="2" type="ORF">G4L40_09190</name>
</gene>
<proteinExistence type="predicted"/>
<protein>
    <submittedName>
        <fullName evidence="2">DUF5116 domain-containing protein</fullName>
    </submittedName>
</protein>
<reference evidence="2 3" key="1">
    <citation type="submission" date="2020-02" db="EMBL/GenBank/DDBJ databases">
        <authorList>
            <person name="Chen W.-M."/>
        </authorList>
    </citation>
    <scope>NUCLEOTIDE SEQUENCE [LARGE SCALE GENOMIC DNA]</scope>
    <source>
        <strain evidence="2 3">TWA-26</strain>
    </source>
</reference>
<evidence type="ECO:0000313" key="2">
    <source>
        <dbReference type="EMBL" id="NHM04874.1"/>
    </source>
</evidence>